<dbReference type="EMBL" id="QLYX01000024">
    <property type="protein sequence ID" value="RAY10834.1"/>
    <property type="molecule type" value="Genomic_DNA"/>
</dbReference>
<dbReference type="AlphaFoldDB" id="A0A365GVN6"/>
<evidence type="ECO:0000313" key="2">
    <source>
        <dbReference type="Proteomes" id="UP000251891"/>
    </source>
</evidence>
<evidence type="ECO:0000313" key="1">
    <source>
        <dbReference type="EMBL" id="RAY10834.1"/>
    </source>
</evidence>
<protein>
    <submittedName>
        <fullName evidence="1">Uncharacterized protein</fullName>
    </submittedName>
</protein>
<gene>
    <name evidence="1" type="ORF">DPM19_33255</name>
</gene>
<name>A0A365GVN6_9ACTN</name>
<proteinExistence type="predicted"/>
<dbReference type="RefSeq" id="WP_111872074.1">
    <property type="nucleotide sequence ID" value="NZ_QLYX01000024.1"/>
</dbReference>
<comment type="caution">
    <text evidence="1">The sequence shown here is derived from an EMBL/GenBank/DDBJ whole genome shotgun (WGS) entry which is preliminary data.</text>
</comment>
<keyword evidence="2" id="KW-1185">Reference proteome</keyword>
<accession>A0A365GVN6</accession>
<sequence>MSIRHGFYAGWRGTEYEASPDGPRIRLYTASPAEGFNEVTRSRHVRLVPPEELDHLTYVSTVCTWRGEPFQVLGEHEEWVRVEYTGGQAPVAERLGLEAFDRGVYQAWAPRTEIHDLREERV</sequence>
<reference evidence="1 2" key="1">
    <citation type="submission" date="2018-06" db="EMBL/GenBank/DDBJ databases">
        <title>Actinomadura craniellae sp. nov. isolated from marine sponge Craniella sp.</title>
        <authorList>
            <person name="Li L."/>
            <person name="Xu Q.H."/>
            <person name="Lin H.W."/>
            <person name="Lu Y.H."/>
        </authorList>
    </citation>
    <scope>NUCLEOTIDE SEQUENCE [LARGE SCALE GENOMIC DNA]</scope>
    <source>
        <strain evidence="1 2">LHW63021</strain>
    </source>
</reference>
<dbReference type="OrthoDB" id="4640847at2"/>
<organism evidence="1 2">
    <name type="scientific">Actinomadura craniellae</name>
    <dbReference type="NCBI Taxonomy" id="2231787"/>
    <lineage>
        <taxon>Bacteria</taxon>
        <taxon>Bacillati</taxon>
        <taxon>Actinomycetota</taxon>
        <taxon>Actinomycetes</taxon>
        <taxon>Streptosporangiales</taxon>
        <taxon>Thermomonosporaceae</taxon>
        <taxon>Actinomadura</taxon>
    </lineage>
</organism>
<dbReference type="Proteomes" id="UP000251891">
    <property type="component" value="Unassembled WGS sequence"/>
</dbReference>